<name>A0ABW1HZH6_9PSEU</name>
<gene>
    <name evidence="5" type="ORF">ACFQH9_00765</name>
</gene>
<accession>A0ABW1HZH6</accession>
<evidence type="ECO:0000256" key="1">
    <source>
        <dbReference type="ARBA" id="ARBA00006484"/>
    </source>
</evidence>
<comment type="caution">
    <text evidence="5">The sequence shown here is derived from an EMBL/GenBank/DDBJ whole genome shotgun (WGS) entry which is preliminary data.</text>
</comment>
<dbReference type="SUPFAM" id="SSF51735">
    <property type="entry name" value="NAD(P)-binding Rossmann-fold domains"/>
    <property type="match status" value="1"/>
</dbReference>
<dbReference type="Pfam" id="PF00106">
    <property type="entry name" value="adh_short"/>
    <property type="match status" value="1"/>
</dbReference>
<evidence type="ECO:0000259" key="4">
    <source>
        <dbReference type="SMART" id="SM00822"/>
    </source>
</evidence>
<dbReference type="InterPro" id="IPR020904">
    <property type="entry name" value="Sc_DH/Rdtase_CS"/>
</dbReference>
<evidence type="ECO:0000256" key="3">
    <source>
        <dbReference type="RuleBase" id="RU000363"/>
    </source>
</evidence>
<dbReference type="InterPro" id="IPR057326">
    <property type="entry name" value="KR_dom"/>
</dbReference>
<sequence length="309" mass="32067">MGVLEGRVAIVTGGANGIGAAICRRFAAEGAAVVVNDLGGGTDGSGVDEGRAEAVAAEIRAAGGRAVADGGDVSDTATGTRLVETAVREFGGLHVLVNAAGILRDRMIFNMSDQEWDDVIRVHLRGHFSTSRAAAAHFRAQRRPDGHFRIVNFTSHSGLEGSPGQANYAAAKMGIVGLTYSLAQGLSRYGVTANAIAPAAATRLVATVAEKDRAVAERPEDGDPVRSPDNVAELALYLASERSDWLTGRVLSSVGFGVGVYENPTLAAEAQSDGPWSFDDLAAALEKDVRAVADGLPPSLFADQIARRS</sequence>
<dbReference type="EMBL" id="JBHSQK010000002">
    <property type="protein sequence ID" value="MFC5946807.1"/>
    <property type="molecule type" value="Genomic_DNA"/>
</dbReference>
<comment type="similarity">
    <text evidence="1 3">Belongs to the short-chain dehydrogenases/reductases (SDR) family.</text>
</comment>
<organism evidence="5 6">
    <name type="scientific">Pseudonocardia lutea</name>
    <dbReference type="NCBI Taxonomy" id="2172015"/>
    <lineage>
        <taxon>Bacteria</taxon>
        <taxon>Bacillati</taxon>
        <taxon>Actinomycetota</taxon>
        <taxon>Actinomycetes</taxon>
        <taxon>Pseudonocardiales</taxon>
        <taxon>Pseudonocardiaceae</taxon>
        <taxon>Pseudonocardia</taxon>
    </lineage>
</organism>
<dbReference type="Proteomes" id="UP001596119">
    <property type="component" value="Unassembled WGS sequence"/>
</dbReference>
<protein>
    <submittedName>
        <fullName evidence="5">SDR family NAD(P)-dependent oxidoreductase</fullName>
    </submittedName>
</protein>
<feature type="domain" description="Ketoreductase" evidence="4">
    <location>
        <begin position="7"/>
        <end position="202"/>
    </location>
</feature>
<evidence type="ECO:0000256" key="2">
    <source>
        <dbReference type="ARBA" id="ARBA00023002"/>
    </source>
</evidence>
<dbReference type="PANTHER" id="PTHR45024">
    <property type="entry name" value="DEHYDROGENASES, SHORT CHAIN"/>
    <property type="match status" value="1"/>
</dbReference>
<dbReference type="PRINTS" id="PR00080">
    <property type="entry name" value="SDRFAMILY"/>
</dbReference>
<dbReference type="Gene3D" id="3.40.50.720">
    <property type="entry name" value="NAD(P)-binding Rossmann-like Domain"/>
    <property type="match status" value="1"/>
</dbReference>
<keyword evidence="2" id="KW-0560">Oxidoreductase</keyword>
<dbReference type="PRINTS" id="PR00081">
    <property type="entry name" value="GDHRDH"/>
</dbReference>
<reference evidence="6" key="1">
    <citation type="journal article" date="2019" name="Int. J. Syst. Evol. Microbiol.">
        <title>The Global Catalogue of Microorganisms (GCM) 10K type strain sequencing project: providing services to taxonomists for standard genome sequencing and annotation.</title>
        <authorList>
            <consortium name="The Broad Institute Genomics Platform"/>
            <consortium name="The Broad Institute Genome Sequencing Center for Infectious Disease"/>
            <person name="Wu L."/>
            <person name="Ma J."/>
        </authorList>
    </citation>
    <scope>NUCLEOTIDE SEQUENCE [LARGE SCALE GENOMIC DNA]</scope>
    <source>
        <strain evidence="6">CGMCC 4.7397</strain>
    </source>
</reference>
<dbReference type="PROSITE" id="PS00061">
    <property type="entry name" value="ADH_SHORT"/>
    <property type="match status" value="1"/>
</dbReference>
<evidence type="ECO:0000313" key="6">
    <source>
        <dbReference type="Proteomes" id="UP001596119"/>
    </source>
</evidence>
<proteinExistence type="inferred from homology"/>
<dbReference type="InterPro" id="IPR002347">
    <property type="entry name" value="SDR_fam"/>
</dbReference>
<dbReference type="InterPro" id="IPR051687">
    <property type="entry name" value="Peroxisomal_Beta-Oxidation"/>
</dbReference>
<dbReference type="RefSeq" id="WP_379563052.1">
    <property type="nucleotide sequence ID" value="NZ_JBHSQK010000002.1"/>
</dbReference>
<evidence type="ECO:0000313" key="5">
    <source>
        <dbReference type="EMBL" id="MFC5946807.1"/>
    </source>
</evidence>
<dbReference type="SMART" id="SM00822">
    <property type="entry name" value="PKS_KR"/>
    <property type="match status" value="1"/>
</dbReference>
<keyword evidence="6" id="KW-1185">Reference proteome</keyword>
<dbReference type="InterPro" id="IPR036291">
    <property type="entry name" value="NAD(P)-bd_dom_sf"/>
</dbReference>
<dbReference type="PANTHER" id="PTHR45024:SF2">
    <property type="entry name" value="SCP2 DOMAIN-CONTAINING PROTEIN"/>
    <property type="match status" value="1"/>
</dbReference>